<protein>
    <submittedName>
        <fullName evidence="7">ABC transporter permease</fullName>
    </submittedName>
</protein>
<feature type="transmembrane region" description="Helical" evidence="5">
    <location>
        <begin position="26"/>
        <end position="47"/>
    </location>
</feature>
<evidence type="ECO:0000313" key="8">
    <source>
        <dbReference type="Proteomes" id="UP000249451"/>
    </source>
</evidence>
<evidence type="ECO:0000259" key="6">
    <source>
        <dbReference type="Pfam" id="PF12698"/>
    </source>
</evidence>
<dbReference type="Proteomes" id="UP000249451">
    <property type="component" value="Unassembled WGS sequence"/>
</dbReference>
<keyword evidence="2 5" id="KW-0812">Transmembrane</keyword>
<feature type="transmembrane region" description="Helical" evidence="5">
    <location>
        <begin position="263"/>
        <end position="283"/>
    </location>
</feature>
<name>A0A2W5B7V4_9CORY</name>
<reference evidence="7 8" key="1">
    <citation type="submission" date="2017-11" db="EMBL/GenBank/DDBJ databases">
        <title>Infants hospitalized years apart are colonized by the same room-sourced microbial strains.</title>
        <authorList>
            <person name="Brooks B."/>
            <person name="Olm M.R."/>
            <person name="Firek B.A."/>
            <person name="Baker R."/>
            <person name="Thomas B.C."/>
            <person name="Morowitz M.J."/>
            <person name="Banfield J.F."/>
        </authorList>
    </citation>
    <scope>NUCLEOTIDE SEQUENCE [LARGE SCALE GENOMIC DNA]</scope>
    <source>
        <strain evidence="7">S2_012_000_R3_87</strain>
    </source>
</reference>
<feature type="transmembrane region" description="Helical" evidence="5">
    <location>
        <begin position="352"/>
        <end position="376"/>
    </location>
</feature>
<gene>
    <name evidence="7" type="ORF">DI609_05885</name>
</gene>
<comment type="caution">
    <text evidence="7">The sequence shown here is derived from an EMBL/GenBank/DDBJ whole genome shotgun (WGS) entry which is preliminary data.</text>
</comment>
<keyword evidence="3 5" id="KW-1133">Transmembrane helix</keyword>
<keyword evidence="4 5" id="KW-0472">Membrane</keyword>
<dbReference type="PANTHER" id="PTHR43471">
    <property type="entry name" value="ABC TRANSPORTER PERMEASE"/>
    <property type="match status" value="1"/>
</dbReference>
<evidence type="ECO:0000256" key="1">
    <source>
        <dbReference type="ARBA" id="ARBA00004141"/>
    </source>
</evidence>
<dbReference type="AlphaFoldDB" id="A0A2W5B7V4"/>
<evidence type="ECO:0000256" key="4">
    <source>
        <dbReference type="ARBA" id="ARBA00023136"/>
    </source>
</evidence>
<feature type="transmembrane region" description="Helical" evidence="5">
    <location>
        <begin position="175"/>
        <end position="197"/>
    </location>
</feature>
<dbReference type="EMBL" id="QFNY01000117">
    <property type="protein sequence ID" value="PZP00660.1"/>
    <property type="molecule type" value="Genomic_DNA"/>
</dbReference>
<evidence type="ECO:0000256" key="2">
    <source>
        <dbReference type="ARBA" id="ARBA00022692"/>
    </source>
</evidence>
<accession>A0A2W5B7V4</accession>
<organism evidence="7 8">
    <name type="scientific">Corynebacterium urealyticum</name>
    <dbReference type="NCBI Taxonomy" id="43771"/>
    <lineage>
        <taxon>Bacteria</taxon>
        <taxon>Bacillati</taxon>
        <taxon>Actinomycetota</taxon>
        <taxon>Actinomycetes</taxon>
        <taxon>Mycobacteriales</taxon>
        <taxon>Corynebacteriaceae</taxon>
        <taxon>Corynebacterium</taxon>
    </lineage>
</organism>
<evidence type="ECO:0000256" key="3">
    <source>
        <dbReference type="ARBA" id="ARBA00022989"/>
    </source>
</evidence>
<comment type="subcellular location">
    <subcellularLocation>
        <location evidence="1">Membrane</location>
        <topology evidence="1">Multi-pass membrane protein</topology>
    </subcellularLocation>
</comment>
<sequence length="394" mass="41557">MSYTSSNTIRTVATREIAVAVRNKGIIFSLIITLILAIGGIGVASYFNNREDDAPTLAVVGISAKQFNQVQDALGENVEKLAVADATGRDAAEAAVKEDIDAALLKTDEGYELLSDGQPKSSVQATVAAVTGTLTQNEALDKLGINPQEFGEAMGAADVTTTDISEDPIEEQMGAIVTVMLGMMLMTFFIMLFAGNIGGRITEEKSSRVVEIILASVRPLDFLAGKLIGNTIVGLVATAVIVLASVAALSISGLADGFEFDMSVLPMILVSFILGMLFFGSLYAAAGSMVSRTEDLQSTQMPILLFVFGMIYAPAFGFNALDSTIMQVLGWLPPFSLAVAPLQYVAGHMSLAAVLAAYGLCVIVVIAVLALVARIYRNAILHNGKKMSWIGALK</sequence>
<evidence type="ECO:0000256" key="5">
    <source>
        <dbReference type="SAM" id="Phobius"/>
    </source>
</evidence>
<proteinExistence type="predicted"/>
<feature type="transmembrane region" description="Helical" evidence="5">
    <location>
        <begin position="303"/>
        <end position="321"/>
    </location>
</feature>
<dbReference type="GO" id="GO:0016020">
    <property type="term" value="C:membrane"/>
    <property type="evidence" value="ECO:0007669"/>
    <property type="project" value="UniProtKB-SubCell"/>
</dbReference>
<evidence type="ECO:0000313" key="7">
    <source>
        <dbReference type="EMBL" id="PZP00660.1"/>
    </source>
</evidence>
<dbReference type="Pfam" id="PF12698">
    <property type="entry name" value="ABC2_membrane_3"/>
    <property type="match status" value="1"/>
</dbReference>
<feature type="transmembrane region" description="Helical" evidence="5">
    <location>
        <begin position="227"/>
        <end position="251"/>
    </location>
</feature>
<dbReference type="PANTHER" id="PTHR43471:SF3">
    <property type="entry name" value="ABC TRANSPORTER PERMEASE PROTEIN NATB"/>
    <property type="match status" value="1"/>
</dbReference>
<dbReference type="InterPro" id="IPR013525">
    <property type="entry name" value="ABC2_TM"/>
</dbReference>
<dbReference type="GO" id="GO:0140359">
    <property type="term" value="F:ABC-type transporter activity"/>
    <property type="evidence" value="ECO:0007669"/>
    <property type="project" value="InterPro"/>
</dbReference>
<feature type="domain" description="ABC-2 type transporter transmembrane" evidence="6">
    <location>
        <begin position="25"/>
        <end position="373"/>
    </location>
</feature>